<sequence>RPDIPNTCFRMNSIRRWIRSLTTPESIVQHVSIFEQDLCQLVEQLKHFVFLHIRGDINHQKVEAYQAMVQNRFPNSRSFVNTSKFSLWL</sequence>
<evidence type="ECO:0000313" key="3">
    <source>
        <dbReference type="Proteomes" id="UP000681720"/>
    </source>
</evidence>
<evidence type="ECO:0000313" key="1">
    <source>
        <dbReference type="EMBL" id="CAF4075059.1"/>
    </source>
</evidence>
<dbReference type="EMBL" id="CAJOBJ010012079">
    <property type="protein sequence ID" value="CAF4163232.1"/>
    <property type="molecule type" value="Genomic_DNA"/>
</dbReference>
<dbReference type="AlphaFoldDB" id="A0A8S2RPT8"/>
<name>A0A8S2RPT8_9BILA</name>
<organism evidence="2 3">
    <name type="scientific">Rotaria magnacalcarata</name>
    <dbReference type="NCBI Taxonomy" id="392030"/>
    <lineage>
        <taxon>Eukaryota</taxon>
        <taxon>Metazoa</taxon>
        <taxon>Spiralia</taxon>
        <taxon>Gnathifera</taxon>
        <taxon>Rotifera</taxon>
        <taxon>Eurotatoria</taxon>
        <taxon>Bdelloidea</taxon>
        <taxon>Philodinida</taxon>
        <taxon>Philodinidae</taxon>
        <taxon>Rotaria</taxon>
    </lineage>
</organism>
<proteinExistence type="predicted"/>
<dbReference type="Proteomes" id="UP000681720">
    <property type="component" value="Unassembled WGS sequence"/>
</dbReference>
<dbReference type="Proteomes" id="UP000681967">
    <property type="component" value="Unassembled WGS sequence"/>
</dbReference>
<evidence type="ECO:0000313" key="2">
    <source>
        <dbReference type="EMBL" id="CAF4163232.1"/>
    </source>
</evidence>
<dbReference type="EMBL" id="CAJOBH010007107">
    <property type="protein sequence ID" value="CAF4075059.1"/>
    <property type="molecule type" value="Genomic_DNA"/>
</dbReference>
<gene>
    <name evidence="1" type="ORF">BYL167_LOCUS17745</name>
    <name evidence="2" type="ORF">GIL414_LOCUS20038</name>
</gene>
<comment type="caution">
    <text evidence="2">The sequence shown here is derived from an EMBL/GenBank/DDBJ whole genome shotgun (WGS) entry which is preliminary data.</text>
</comment>
<feature type="non-terminal residue" evidence="2">
    <location>
        <position position="1"/>
    </location>
</feature>
<reference evidence="2" key="1">
    <citation type="submission" date="2021-02" db="EMBL/GenBank/DDBJ databases">
        <authorList>
            <person name="Nowell W R."/>
        </authorList>
    </citation>
    <scope>NUCLEOTIDE SEQUENCE</scope>
</reference>
<protein>
    <submittedName>
        <fullName evidence="2">Uncharacterized protein</fullName>
    </submittedName>
</protein>
<accession>A0A8S2RPT8</accession>